<dbReference type="Proteomes" id="UP000807306">
    <property type="component" value="Unassembled WGS sequence"/>
</dbReference>
<evidence type="ECO:0000256" key="1">
    <source>
        <dbReference type="SAM" id="MobiDB-lite"/>
    </source>
</evidence>
<protein>
    <submittedName>
        <fullName evidence="2">Uncharacterized protein</fullName>
    </submittedName>
</protein>
<evidence type="ECO:0000313" key="3">
    <source>
        <dbReference type="Proteomes" id="UP000807306"/>
    </source>
</evidence>
<sequence length="299" mass="32819">MGRKPLQELPLDKFLLAVHDSSGTKQSRTNKRPLSPGDISVVSPAKRRNLAAQGVFPSEIPFKSPPSSLRKSFASPARFTDVLAGPESPARVLNFGTPKHLTGDPQKRLATQLHEQATPTQQQPSSSRLAASPELKPRLARSTRQDYHIPSPDDVFSDSISPSTQLDAHPSCLFIPRPLPPRPDPHSIHYPGFEVYQDPHIVTFSSSSTGDVSMDDDDNYKENKKVVRVKSSKPPSSSSLYKAALKTDLVKSPKFKPMAVSPAPLTVRQYATRSSITPVAAKKGGRRMLEDELDAEEDR</sequence>
<accession>A0A9P6ESU1</accession>
<dbReference type="AlphaFoldDB" id="A0A9P6ESU1"/>
<feature type="region of interest" description="Disordered" evidence="1">
    <location>
        <begin position="83"/>
        <end position="180"/>
    </location>
</feature>
<feature type="compositionally biased region" description="Low complexity" evidence="1">
    <location>
        <begin position="118"/>
        <end position="127"/>
    </location>
</feature>
<evidence type="ECO:0000313" key="2">
    <source>
        <dbReference type="EMBL" id="KAF9534750.1"/>
    </source>
</evidence>
<name>A0A9P6ESU1_9AGAR</name>
<feature type="region of interest" description="Disordered" evidence="1">
    <location>
        <begin position="19"/>
        <end position="45"/>
    </location>
</feature>
<proteinExistence type="predicted"/>
<feature type="region of interest" description="Disordered" evidence="1">
    <location>
        <begin position="52"/>
        <end position="71"/>
    </location>
</feature>
<organism evidence="2 3">
    <name type="scientific">Crepidotus variabilis</name>
    <dbReference type="NCBI Taxonomy" id="179855"/>
    <lineage>
        <taxon>Eukaryota</taxon>
        <taxon>Fungi</taxon>
        <taxon>Dikarya</taxon>
        <taxon>Basidiomycota</taxon>
        <taxon>Agaricomycotina</taxon>
        <taxon>Agaricomycetes</taxon>
        <taxon>Agaricomycetidae</taxon>
        <taxon>Agaricales</taxon>
        <taxon>Agaricineae</taxon>
        <taxon>Crepidotaceae</taxon>
        <taxon>Crepidotus</taxon>
    </lineage>
</organism>
<reference evidence="2" key="1">
    <citation type="submission" date="2020-11" db="EMBL/GenBank/DDBJ databases">
        <authorList>
            <consortium name="DOE Joint Genome Institute"/>
            <person name="Ahrendt S."/>
            <person name="Riley R."/>
            <person name="Andreopoulos W."/>
            <person name="Labutti K."/>
            <person name="Pangilinan J."/>
            <person name="Ruiz-Duenas F.J."/>
            <person name="Barrasa J.M."/>
            <person name="Sanchez-Garcia M."/>
            <person name="Camarero S."/>
            <person name="Miyauchi S."/>
            <person name="Serrano A."/>
            <person name="Linde D."/>
            <person name="Babiker R."/>
            <person name="Drula E."/>
            <person name="Ayuso-Fernandez I."/>
            <person name="Pacheco R."/>
            <person name="Padilla G."/>
            <person name="Ferreira P."/>
            <person name="Barriuso J."/>
            <person name="Kellner H."/>
            <person name="Castanera R."/>
            <person name="Alfaro M."/>
            <person name="Ramirez L."/>
            <person name="Pisabarro A.G."/>
            <person name="Kuo A."/>
            <person name="Tritt A."/>
            <person name="Lipzen A."/>
            <person name="He G."/>
            <person name="Yan M."/>
            <person name="Ng V."/>
            <person name="Cullen D."/>
            <person name="Martin F."/>
            <person name="Rosso M.-N."/>
            <person name="Henrissat B."/>
            <person name="Hibbett D."/>
            <person name="Martinez A.T."/>
            <person name="Grigoriev I.V."/>
        </authorList>
    </citation>
    <scope>NUCLEOTIDE SEQUENCE</scope>
    <source>
        <strain evidence="2">CBS 506.95</strain>
    </source>
</reference>
<gene>
    <name evidence="2" type="ORF">CPB83DRAFT_888721</name>
</gene>
<keyword evidence="3" id="KW-1185">Reference proteome</keyword>
<comment type="caution">
    <text evidence="2">The sequence shown here is derived from an EMBL/GenBank/DDBJ whole genome shotgun (WGS) entry which is preliminary data.</text>
</comment>
<dbReference type="EMBL" id="MU157825">
    <property type="protein sequence ID" value="KAF9534750.1"/>
    <property type="molecule type" value="Genomic_DNA"/>
</dbReference>
<dbReference type="OrthoDB" id="3211926at2759"/>